<gene>
    <name evidence="2" type="ORF">EII33_00230</name>
</gene>
<name>A0A3P2AI39_9BACE</name>
<dbReference type="EMBL" id="RQYF01000001">
    <property type="protein sequence ID" value="RRD93313.1"/>
    <property type="molecule type" value="Genomic_DNA"/>
</dbReference>
<keyword evidence="3" id="KW-1185">Reference proteome</keyword>
<dbReference type="RefSeq" id="WP_125238027.1">
    <property type="nucleotide sequence ID" value="NZ_JBGXRK010000125.1"/>
</dbReference>
<comment type="caution">
    <text evidence="2">The sequence shown here is derived from an EMBL/GenBank/DDBJ whole genome shotgun (WGS) entry which is preliminary data.</text>
</comment>
<accession>A0A3P2AI39</accession>
<proteinExistence type="predicted"/>
<reference evidence="2 3" key="1">
    <citation type="submission" date="2018-11" db="EMBL/GenBank/DDBJ databases">
        <title>Genomes From Bacteria Associated with the Canine Oral Cavity: a Test Case for Automated Genome-Based Taxonomic Assignment.</title>
        <authorList>
            <person name="Coil D.A."/>
            <person name="Jospin G."/>
            <person name="Darling A.E."/>
            <person name="Wallis C."/>
            <person name="Davis I.J."/>
            <person name="Harris S."/>
            <person name="Eisen J.A."/>
            <person name="Holcombe L.J."/>
            <person name="O'Flynn C."/>
        </authorList>
    </citation>
    <scope>NUCLEOTIDE SEQUENCE [LARGE SCALE GENOMIC DNA]</scope>
    <source>
        <strain evidence="2 3">OH1047_COT-310</strain>
    </source>
</reference>
<keyword evidence="1" id="KW-0175">Coiled coil</keyword>
<evidence type="ECO:0000313" key="2">
    <source>
        <dbReference type="EMBL" id="RRD93313.1"/>
    </source>
</evidence>
<evidence type="ECO:0000313" key="3">
    <source>
        <dbReference type="Proteomes" id="UP000279562"/>
    </source>
</evidence>
<feature type="coiled-coil region" evidence="1">
    <location>
        <begin position="49"/>
        <end position="76"/>
    </location>
</feature>
<evidence type="ECO:0000256" key="1">
    <source>
        <dbReference type="SAM" id="Coils"/>
    </source>
</evidence>
<dbReference type="Proteomes" id="UP000279562">
    <property type="component" value="Unassembled WGS sequence"/>
</dbReference>
<dbReference type="AlphaFoldDB" id="A0A3P2AI39"/>
<sequence>MIKQDYLIRMIQEIITLVVNAILNKKRIQQKEWKEYDAMAEQVLGLSSNELLNIDIQELIEKYKEETDRTDKIELAGINMLRLSEEIEDNILLKSRLRQDGLQLLKYVQKEADAYSLQREYLIKLLETNN</sequence>
<organism evidence="2 3">
    <name type="scientific">Prevotella heparinolytica</name>
    <dbReference type="NCBI Taxonomy" id="28113"/>
    <lineage>
        <taxon>Bacteria</taxon>
        <taxon>Pseudomonadati</taxon>
        <taxon>Bacteroidota</taxon>
        <taxon>Bacteroidia</taxon>
        <taxon>Bacteroidales</taxon>
        <taxon>Bacteroidaceae</taxon>
        <taxon>Bacteroides</taxon>
    </lineage>
</organism>
<protein>
    <submittedName>
        <fullName evidence="2">Uncharacterized protein</fullName>
    </submittedName>
</protein>